<keyword evidence="2" id="KW-1185">Reference proteome</keyword>
<evidence type="ECO:0000313" key="1">
    <source>
        <dbReference type="EMBL" id="KAI8527759.1"/>
    </source>
</evidence>
<sequence length="140" mass="15748">MGSRTMRLVIVVDGEMVTGSTVVAFTTILLVNSKAEVLFNCCSGYCCPREKTLDYCSIYVFLRLCELDPAFFEETDISRSWIDDFRNLVGVALQAALVDAESKLSEAKMHKDSMLESKQLQLSRHLKELSQRNDQADKAV</sequence>
<proteinExistence type="predicted"/>
<reference evidence="1" key="1">
    <citation type="submission" date="2022-02" db="EMBL/GenBank/DDBJ databases">
        <title>Plant Genome Project.</title>
        <authorList>
            <person name="Zhang R.-G."/>
        </authorList>
    </citation>
    <scope>NUCLEOTIDE SEQUENCE</scope>
    <source>
        <strain evidence="1">AT1</strain>
    </source>
</reference>
<evidence type="ECO:0000313" key="2">
    <source>
        <dbReference type="Proteomes" id="UP001062846"/>
    </source>
</evidence>
<comment type="caution">
    <text evidence="1">The sequence shown here is derived from an EMBL/GenBank/DDBJ whole genome shotgun (WGS) entry which is preliminary data.</text>
</comment>
<dbReference type="Proteomes" id="UP001062846">
    <property type="component" value="Chromosome 12"/>
</dbReference>
<name>A0ACC0LGH3_RHOML</name>
<accession>A0ACC0LGH3</accession>
<organism evidence="1 2">
    <name type="scientific">Rhododendron molle</name>
    <name type="common">Chinese azalea</name>
    <name type="synonym">Azalea mollis</name>
    <dbReference type="NCBI Taxonomy" id="49168"/>
    <lineage>
        <taxon>Eukaryota</taxon>
        <taxon>Viridiplantae</taxon>
        <taxon>Streptophyta</taxon>
        <taxon>Embryophyta</taxon>
        <taxon>Tracheophyta</taxon>
        <taxon>Spermatophyta</taxon>
        <taxon>Magnoliopsida</taxon>
        <taxon>eudicotyledons</taxon>
        <taxon>Gunneridae</taxon>
        <taxon>Pentapetalae</taxon>
        <taxon>asterids</taxon>
        <taxon>Ericales</taxon>
        <taxon>Ericaceae</taxon>
        <taxon>Ericoideae</taxon>
        <taxon>Rhodoreae</taxon>
        <taxon>Rhododendron</taxon>
    </lineage>
</organism>
<dbReference type="EMBL" id="CM046399">
    <property type="protein sequence ID" value="KAI8527759.1"/>
    <property type="molecule type" value="Genomic_DNA"/>
</dbReference>
<gene>
    <name evidence="1" type="ORF">RHMOL_Rhmol12G0099800</name>
</gene>
<protein>
    <submittedName>
        <fullName evidence="1">Uncharacterized protein</fullName>
    </submittedName>
</protein>